<dbReference type="Proteomes" id="UP000269076">
    <property type="component" value="Chromosome"/>
</dbReference>
<gene>
    <name evidence="1" type="ORF">EG340_03730</name>
</gene>
<reference evidence="1 2" key="1">
    <citation type="submission" date="2018-11" db="EMBL/GenBank/DDBJ databases">
        <title>Proposal to divide the Flavobacteriaceae and reorganize its genera based on Amino Acid Identity values calculated from whole genome sequences.</title>
        <authorList>
            <person name="Nicholson A.C."/>
            <person name="Gulvik C.A."/>
            <person name="Whitney A.M."/>
            <person name="Humrighouse B.W."/>
            <person name="Bell M."/>
            <person name="Holmes B."/>
            <person name="Steigerwalt A."/>
            <person name="Villarma A."/>
            <person name="Sheth M."/>
            <person name="Batra D."/>
            <person name="Pryor J."/>
            <person name="Bernardet J.-F."/>
            <person name="Hugo C."/>
            <person name="Kampfer P."/>
            <person name="Newman J."/>
            <person name="Mcquiston J.R."/>
        </authorList>
    </citation>
    <scope>NUCLEOTIDE SEQUENCE [LARGE SCALE GENOMIC DNA]</scope>
    <source>
        <strain evidence="1 2">G0211</strain>
    </source>
</reference>
<evidence type="ECO:0008006" key="3">
    <source>
        <dbReference type="Google" id="ProtNLM"/>
    </source>
</evidence>
<proteinExistence type="predicted"/>
<sequence>MSLKIYVIAKKPTAIPYKYWKMNITNLTEKLWEYWGESKRDEIEKKEILRKELFEIFDGLECSVENFHHVQEIRNKIVHDMDKNEYNSIETVRYTSDLVFYGYK</sequence>
<dbReference type="AlphaFoldDB" id="A0A3G6MWJ7"/>
<dbReference type="EMBL" id="CP033928">
    <property type="protein sequence ID" value="AZA60201.1"/>
    <property type="molecule type" value="Genomic_DNA"/>
</dbReference>
<evidence type="ECO:0000313" key="1">
    <source>
        <dbReference type="EMBL" id="AZA60201.1"/>
    </source>
</evidence>
<accession>A0A3G6MWJ7</accession>
<organism evidence="1 2">
    <name type="scientific">Chryseobacterium indoltheticum</name>
    <dbReference type="NCBI Taxonomy" id="254"/>
    <lineage>
        <taxon>Bacteria</taxon>
        <taxon>Pseudomonadati</taxon>
        <taxon>Bacteroidota</taxon>
        <taxon>Flavobacteriia</taxon>
        <taxon>Flavobacteriales</taxon>
        <taxon>Weeksellaceae</taxon>
        <taxon>Chryseobacterium group</taxon>
        <taxon>Chryseobacterium</taxon>
    </lineage>
</organism>
<evidence type="ECO:0000313" key="2">
    <source>
        <dbReference type="Proteomes" id="UP000269076"/>
    </source>
</evidence>
<protein>
    <recommendedName>
        <fullName evidence="3">DUF4145 domain-containing protein</fullName>
    </recommendedName>
</protein>
<name>A0A3G6MWJ7_9FLAO</name>